<feature type="region of interest" description="Disordered" evidence="2">
    <location>
        <begin position="108"/>
        <end position="148"/>
    </location>
</feature>
<proteinExistence type="inferred from homology"/>
<accession>A0A1R1PXC1</accession>
<gene>
    <name evidence="5" type="ORF">AX774_g826</name>
</gene>
<feature type="domain" description="RPAP1 C-terminal" evidence="3">
    <location>
        <begin position="368"/>
        <end position="432"/>
    </location>
</feature>
<organism evidence="5 6">
    <name type="scientific">Zancudomyces culisetae</name>
    <name type="common">Gut fungus</name>
    <name type="synonym">Smittium culisetae</name>
    <dbReference type="NCBI Taxonomy" id="1213189"/>
    <lineage>
        <taxon>Eukaryota</taxon>
        <taxon>Fungi</taxon>
        <taxon>Fungi incertae sedis</taxon>
        <taxon>Zoopagomycota</taxon>
        <taxon>Kickxellomycotina</taxon>
        <taxon>Harpellomycetes</taxon>
        <taxon>Harpellales</taxon>
        <taxon>Legeriomycetaceae</taxon>
        <taxon>Zancudomyces</taxon>
    </lineage>
</organism>
<dbReference type="Proteomes" id="UP000188320">
    <property type="component" value="Unassembled WGS sequence"/>
</dbReference>
<dbReference type="InterPro" id="IPR039913">
    <property type="entry name" value="RPAP1/Rba50"/>
</dbReference>
<sequence>MEFNDERQYTRVSVRQKLNSESDDYLERLQQEFLSEKKINPAAKVISKKNEPNLDEKDGERLKSNMMESMRNVDEIGGEPAAKLIIGKPPPILAEGTGNAQIPQKHEHNLINTKKPASNPVKSHGKSEQECEMQQDSNEKPANPGKKKLSLFAQKRLLEKQKRENGNSDPGIEKHGVLKQHVKSFQGFPEVHKDQASFSKKISSVDSQGAICDDNTSKILQMSKGEIDNAYSEIQGVLSEKSIEFLKNRNKKKESCTDELVDIKLGEKAKKVTINEEKNETIKHAPTEEDPANLEEFYKKVLQVGYQNDIAEEKKLEWLMNQSQAKTPTERVLENIKSQSERAARVMKDIIAGGETSDPLLDDPASHLRFDFAGSIVDVLDEIPTSHGLHHHGEDPDDAGYTIPELLHLARSTVPSQRAIAIKTLGNIIHKLNVGAFDSVYQRAIYSCWLEWEGHLYFSAGWGDSHGTVRAESIFSTWTWVVEFSRSHVLRRLESTQGSDFSPDVVACGDIVTRTHEALSKLLSPSFLKSAMDVLSDPTSSGLHKLVYEVIVQLYKGSDDFALIIKNQKNLCYVLESKYAPFL</sequence>
<dbReference type="EMBL" id="LSSK01000069">
    <property type="protein sequence ID" value="OMH85630.1"/>
    <property type="molecule type" value="Genomic_DNA"/>
</dbReference>
<evidence type="ECO:0000256" key="2">
    <source>
        <dbReference type="SAM" id="MobiDB-lite"/>
    </source>
</evidence>
<dbReference type="InterPro" id="IPR013930">
    <property type="entry name" value="RPAP1_N"/>
</dbReference>
<reference evidence="6" key="1">
    <citation type="submission" date="2017-01" db="EMBL/GenBank/DDBJ databases">
        <authorList>
            <person name="Wang Y."/>
            <person name="White M."/>
            <person name="Kvist S."/>
            <person name="Moncalvo J.-M."/>
        </authorList>
    </citation>
    <scope>NUCLEOTIDE SEQUENCE [LARGE SCALE GENOMIC DNA]</scope>
    <source>
        <strain evidence="6">COL-18-3</strain>
    </source>
</reference>
<dbReference type="OrthoDB" id="348201at2759"/>
<dbReference type="AlphaFoldDB" id="A0A1R1PXC1"/>
<dbReference type="InterPro" id="IPR013929">
    <property type="entry name" value="RPAP1_C"/>
</dbReference>
<evidence type="ECO:0000259" key="4">
    <source>
        <dbReference type="Pfam" id="PF08621"/>
    </source>
</evidence>
<feature type="domain" description="RPAP1 N-terminal" evidence="4">
    <location>
        <begin position="212"/>
        <end position="254"/>
    </location>
</feature>
<dbReference type="Pfam" id="PF08620">
    <property type="entry name" value="RPAP1_C"/>
    <property type="match status" value="1"/>
</dbReference>
<keyword evidence="6" id="KW-1185">Reference proteome</keyword>
<evidence type="ECO:0000313" key="6">
    <source>
        <dbReference type="Proteomes" id="UP000188320"/>
    </source>
</evidence>
<comment type="caution">
    <text evidence="5">The sequence shown here is derived from an EMBL/GenBank/DDBJ whole genome shotgun (WGS) entry which is preliminary data.</text>
</comment>
<protein>
    <submittedName>
        <fullName evidence="5">RNA polymerase II-associated protein rba50</fullName>
    </submittedName>
</protein>
<dbReference type="PANTHER" id="PTHR21483">
    <property type="entry name" value="RNA POLYMERASE II-ASSOCIATED PROTEIN 1"/>
    <property type="match status" value="1"/>
</dbReference>
<comment type="similarity">
    <text evidence="1">Belongs to the RPAP1 family.</text>
</comment>
<evidence type="ECO:0000256" key="1">
    <source>
        <dbReference type="ARBA" id="ARBA00009953"/>
    </source>
</evidence>
<dbReference type="Pfam" id="PF08621">
    <property type="entry name" value="RPAP1_N"/>
    <property type="match status" value="1"/>
</dbReference>
<name>A0A1R1PXC1_ZANCU</name>
<dbReference type="GO" id="GO:0006366">
    <property type="term" value="P:transcription by RNA polymerase II"/>
    <property type="evidence" value="ECO:0007669"/>
    <property type="project" value="InterPro"/>
</dbReference>
<dbReference type="PANTHER" id="PTHR21483:SF18">
    <property type="entry name" value="RNA POLYMERASE II-ASSOCIATED PROTEIN 1"/>
    <property type="match status" value="1"/>
</dbReference>
<evidence type="ECO:0000259" key="3">
    <source>
        <dbReference type="Pfam" id="PF08620"/>
    </source>
</evidence>
<evidence type="ECO:0000313" key="5">
    <source>
        <dbReference type="EMBL" id="OMH85630.1"/>
    </source>
</evidence>